<dbReference type="HOGENOM" id="CLU_973190_0_0_1"/>
<dbReference type="Proteomes" id="UP000008066">
    <property type="component" value="Unassembled WGS sequence"/>
</dbReference>
<proteinExistence type="predicted"/>
<evidence type="ECO:0000313" key="3">
    <source>
        <dbReference type="Proteomes" id="UP000008066"/>
    </source>
</evidence>
<reference evidence="2 3" key="1">
    <citation type="journal article" date="2011" name="Cell">
        <title>Insight into structure and assembly of the nuclear pore complex by utilizing the genome of a eukaryotic thermophile.</title>
        <authorList>
            <person name="Amlacher S."/>
            <person name="Sarges P."/>
            <person name="Flemming D."/>
            <person name="van Noort V."/>
            <person name="Kunze R."/>
            <person name="Devos D.P."/>
            <person name="Arumugam M."/>
            <person name="Bork P."/>
            <person name="Hurt E."/>
        </authorList>
    </citation>
    <scope>NUCLEOTIDE SEQUENCE [LARGE SCALE GENOMIC DNA]</scope>
    <source>
        <strain evidence="3">DSM 1495 / CBS 144.50 / IMI 039719</strain>
    </source>
</reference>
<organism evidence="3">
    <name type="scientific">Chaetomium thermophilum (strain DSM 1495 / CBS 144.50 / IMI 039719)</name>
    <name type="common">Thermochaetoides thermophila</name>
    <dbReference type="NCBI Taxonomy" id="759272"/>
    <lineage>
        <taxon>Eukaryota</taxon>
        <taxon>Fungi</taxon>
        <taxon>Dikarya</taxon>
        <taxon>Ascomycota</taxon>
        <taxon>Pezizomycotina</taxon>
        <taxon>Sordariomycetes</taxon>
        <taxon>Sordariomycetidae</taxon>
        <taxon>Sordariales</taxon>
        <taxon>Chaetomiaceae</taxon>
        <taxon>Thermochaetoides</taxon>
    </lineage>
</organism>
<dbReference type="EMBL" id="GL988041">
    <property type="protein sequence ID" value="EGS20768.1"/>
    <property type="molecule type" value="Genomic_DNA"/>
</dbReference>
<sequence length="286" mass="31521">MKANGETEGRELTIKVGPQATVEPVDAEIDEQDAAANGILGSPIEEMAKFDDDGSDASDDEFLSIKPKRKSSLLLPGSSKSVVASSSKQPATPSSSTSKREHHRHHGNTEDDYDDPLFEVEDIEAERKEQKKYIQDDDDDHTPSLRLRTLAREEQIQREAGIPPEQLKMRNGTSGSQSWKPPPVSPSAVLFGHSIGSYKGRSVTINPIKDPQLYDEIAKLKDVHFWVGSVDGRSGIEPADMGSYRAANRNSIIGQGGVPMSFTQRLALEEEMERRRLAGEKLPDEE</sequence>
<dbReference type="KEGG" id="cthr:CTHT_0026050"/>
<name>G0S6A4_CHATD</name>
<dbReference type="RefSeq" id="XP_006693064.1">
    <property type="nucleotide sequence ID" value="XM_006693001.1"/>
</dbReference>
<accession>G0S6A4</accession>
<dbReference type="AlphaFoldDB" id="G0S6A4"/>
<evidence type="ECO:0000256" key="1">
    <source>
        <dbReference type="SAM" id="MobiDB-lite"/>
    </source>
</evidence>
<protein>
    <submittedName>
        <fullName evidence="2">Uncharacterized protein</fullName>
    </submittedName>
</protein>
<keyword evidence="3" id="KW-1185">Reference proteome</keyword>
<feature type="compositionally biased region" description="Basic and acidic residues" evidence="1">
    <location>
        <begin position="125"/>
        <end position="135"/>
    </location>
</feature>
<feature type="compositionally biased region" description="Acidic residues" evidence="1">
    <location>
        <begin position="53"/>
        <end position="62"/>
    </location>
</feature>
<dbReference type="OrthoDB" id="5418627at2759"/>
<feature type="region of interest" description="Disordered" evidence="1">
    <location>
        <begin position="1"/>
        <end position="184"/>
    </location>
</feature>
<feature type="compositionally biased region" description="Basic and acidic residues" evidence="1">
    <location>
        <begin position="1"/>
        <end position="13"/>
    </location>
</feature>
<dbReference type="eggNOG" id="ENOG502R9MA">
    <property type="taxonomic scope" value="Eukaryota"/>
</dbReference>
<dbReference type="STRING" id="759272.G0S6A4"/>
<dbReference type="GeneID" id="18256643"/>
<feature type="compositionally biased region" description="Acidic residues" evidence="1">
    <location>
        <begin position="110"/>
        <end position="124"/>
    </location>
</feature>
<gene>
    <name evidence="2" type="ORF">CTHT_0026050</name>
</gene>
<feature type="compositionally biased region" description="Low complexity" evidence="1">
    <location>
        <begin position="72"/>
        <end position="97"/>
    </location>
</feature>
<evidence type="ECO:0000313" key="2">
    <source>
        <dbReference type="EMBL" id="EGS20768.1"/>
    </source>
</evidence>